<dbReference type="Proteomes" id="UP000255165">
    <property type="component" value="Unassembled WGS sequence"/>
</dbReference>
<dbReference type="GO" id="GO:0000155">
    <property type="term" value="F:phosphorelay sensor kinase activity"/>
    <property type="evidence" value="ECO:0007669"/>
    <property type="project" value="InterPro"/>
</dbReference>
<dbReference type="Pfam" id="PF07730">
    <property type="entry name" value="HisKA_3"/>
    <property type="match status" value="1"/>
</dbReference>
<dbReference type="RefSeq" id="WP_115214718.1">
    <property type="nucleotide sequence ID" value="NZ_QKWJ01000052.1"/>
</dbReference>
<dbReference type="EMBL" id="QKWJ01000052">
    <property type="protein sequence ID" value="RDK06897.1"/>
    <property type="molecule type" value="Genomic_DNA"/>
</dbReference>
<keyword evidence="1" id="KW-0808">Transferase</keyword>
<proteinExistence type="predicted"/>
<comment type="caution">
    <text evidence="5">The sequence shown here is derived from an EMBL/GenBank/DDBJ whole genome shotgun (WGS) entry which is preliminary data.</text>
</comment>
<dbReference type="GO" id="GO:0046983">
    <property type="term" value="F:protein dimerization activity"/>
    <property type="evidence" value="ECO:0007669"/>
    <property type="project" value="InterPro"/>
</dbReference>
<keyword evidence="3" id="KW-0902">Two-component regulatory system</keyword>
<dbReference type="InterPro" id="IPR029016">
    <property type="entry name" value="GAF-like_dom_sf"/>
</dbReference>
<dbReference type="SUPFAM" id="SSF55874">
    <property type="entry name" value="ATPase domain of HSP90 chaperone/DNA topoisomerase II/histidine kinase"/>
    <property type="match status" value="1"/>
</dbReference>
<dbReference type="SUPFAM" id="SSF55781">
    <property type="entry name" value="GAF domain-like"/>
    <property type="match status" value="1"/>
</dbReference>
<evidence type="ECO:0000256" key="3">
    <source>
        <dbReference type="ARBA" id="ARBA00023012"/>
    </source>
</evidence>
<dbReference type="Gene3D" id="3.30.565.10">
    <property type="entry name" value="Histidine kinase-like ATPase, C-terminal domain"/>
    <property type="match status" value="1"/>
</dbReference>
<dbReference type="CDD" id="cd16917">
    <property type="entry name" value="HATPase_UhpB-NarQ-NarX-like"/>
    <property type="match status" value="1"/>
</dbReference>
<keyword evidence="2" id="KW-0418">Kinase</keyword>
<feature type="domain" description="Histidine kinase/HSP90-like ATPase" evidence="4">
    <location>
        <begin position="311"/>
        <end position="406"/>
    </location>
</feature>
<dbReference type="Pfam" id="PF02518">
    <property type="entry name" value="HATPase_c"/>
    <property type="match status" value="1"/>
</dbReference>
<dbReference type="SMART" id="SM00387">
    <property type="entry name" value="HATPase_c"/>
    <property type="match status" value="1"/>
</dbReference>
<accession>A0A370NMQ9</accession>
<dbReference type="GO" id="GO:0016020">
    <property type="term" value="C:membrane"/>
    <property type="evidence" value="ECO:0007669"/>
    <property type="project" value="InterPro"/>
</dbReference>
<evidence type="ECO:0000313" key="5">
    <source>
        <dbReference type="EMBL" id="RDK06897.1"/>
    </source>
</evidence>
<dbReference type="InterPro" id="IPR011712">
    <property type="entry name" value="Sig_transdc_His_kin_sub3_dim/P"/>
</dbReference>
<dbReference type="InterPro" id="IPR036890">
    <property type="entry name" value="HATPase_C_sf"/>
</dbReference>
<reference evidence="6" key="1">
    <citation type="submission" date="2018-06" db="EMBL/GenBank/DDBJ databases">
        <authorList>
            <person name="Feng T."/>
            <person name="Jeon C.O."/>
        </authorList>
    </citation>
    <scope>NUCLEOTIDE SEQUENCE [LARGE SCALE GENOMIC DNA]</scope>
    <source>
        <strain evidence="6">S23</strain>
    </source>
</reference>
<sequence length="409" mass="45031">MMNLSNVSHYESACAPPGALRRINEALLASVAHLESDGLDYFLETIVRHAIEIVDASAGWFTLPSADETHFEIVGAVKRDMQSGKMVSIHLVERVLPVTRFPGELWRAAKAADEPFWHRLEWRHIPVKLRFIYPKGHRDALRVPIRFGGRTLGFLSLVFGPEGGRCEAGPNITRMLGQHAAVAIGMQHLRNSACEATGRAVIEAERARMAGEIHDNLAQAFLAVIVHSRAARLGDCRTDTQRLLKSLDEIESAAIAGLEEARRSVFSLRSVQLERDGLIRALERLVNSLSTNGRTKFVLVNHVGVPAVTPAVEDTIYRIVQEATQNALKHADANVVTVQLEQCGGKLRVRIEDDGDNMAHDLIQLARERGGLRGMRDRAEGCGGSLFIEACSPRGTRVDALLPFKDSLV</sequence>
<dbReference type="InterPro" id="IPR050482">
    <property type="entry name" value="Sensor_HK_TwoCompSys"/>
</dbReference>
<keyword evidence="6" id="KW-1185">Reference proteome</keyword>
<evidence type="ECO:0000256" key="2">
    <source>
        <dbReference type="ARBA" id="ARBA00022777"/>
    </source>
</evidence>
<dbReference type="Gene3D" id="3.30.450.40">
    <property type="match status" value="1"/>
</dbReference>
<evidence type="ECO:0000259" key="4">
    <source>
        <dbReference type="SMART" id="SM00387"/>
    </source>
</evidence>
<dbReference type="PANTHER" id="PTHR24421">
    <property type="entry name" value="NITRATE/NITRITE SENSOR PROTEIN NARX-RELATED"/>
    <property type="match status" value="1"/>
</dbReference>
<evidence type="ECO:0000256" key="1">
    <source>
        <dbReference type="ARBA" id="ARBA00022679"/>
    </source>
</evidence>
<protein>
    <recommendedName>
        <fullName evidence="4">Histidine kinase/HSP90-like ATPase domain-containing protein</fullName>
    </recommendedName>
</protein>
<dbReference type="InterPro" id="IPR003594">
    <property type="entry name" value="HATPase_dom"/>
</dbReference>
<evidence type="ECO:0000313" key="6">
    <source>
        <dbReference type="Proteomes" id="UP000255165"/>
    </source>
</evidence>
<dbReference type="AlphaFoldDB" id="A0A370NMQ9"/>
<name>A0A370NMQ9_9BURK</name>
<gene>
    <name evidence="5" type="ORF">DN412_28965</name>
</gene>
<organism evidence="5 6">
    <name type="scientific">Cupriavidus lacunae</name>
    <dbReference type="NCBI Taxonomy" id="2666307"/>
    <lineage>
        <taxon>Bacteria</taxon>
        <taxon>Pseudomonadati</taxon>
        <taxon>Pseudomonadota</taxon>
        <taxon>Betaproteobacteria</taxon>
        <taxon>Burkholderiales</taxon>
        <taxon>Burkholderiaceae</taxon>
        <taxon>Cupriavidus</taxon>
    </lineage>
</organism>
<dbReference type="Gene3D" id="1.20.5.1930">
    <property type="match status" value="1"/>
</dbReference>